<comment type="similarity">
    <text evidence="2 6">Belongs to the SURF1 family.</text>
</comment>
<feature type="transmembrane region" description="Helical" evidence="6">
    <location>
        <begin position="219"/>
        <end position="237"/>
    </location>
</feature>
<dbReference type="CDD" id="cd06662">
    <property type="entry name" value="SURF1"/>
    <property type="match status" value="1"/>
</dbReference>
<dbReference type="PROSITE" id="PS50895">
    <property type="entry name" value="SURF1"/>
    <property type="match status" value="1"/>
</dbReference>
<dbReference type="EMBL" id="FOEG01000004">
    <property type="protein sequence ID" value="SEO91328.1"/>
    <property type="molecule type" value="Genomic_DNA"/>
</dbReference>
<keyword evidence="5 6" id="KW-0472">Membrane</keyword>
<keyword evidence="4 6" id="KW-1133">Transmembrane helix</keyword>
<feature type="transmembrane region" description="Helical" evidence="6">
    <location>
        <begin position="12"/>
        <end position="31"/>
    </location>
</feature>
<evidence type="ECO:0000256" key="2">
    <source>
        <dbReference type="ARBA" id="ARBA00007165"/>
    </source>
</evidence>
<dbReference type="InterPro" id="IPR002994">
    <property type="entry name" value="Surf1/Shy1"/>
</dbReference>
<dbReference type="RefSeq" id="WP_091643654.1">
    <property type="nucleotide sequence ID" value="NZ_FOEG01000004.1"/>
</dbReference>
<evidence type="ECO:0000256" key="6">
    <source>
        <dbReference type="RuleBase" id="RU363076"/>
    </source>
</evidence>
<evidence type="ECO:0000256" key="1">
    <source>
        <dbReference type="ARBA" id="ARBA00004370"/>
    </source>
</evidence>
<keyword evidence="3 6" id="KW-0812">Transmembrane</keyword>
<dbReference type="PANTHER" id="PTHR23427:SF2">
    <property type="entry name" value="SURFEIT LOCUS PROTEIN 1"/>
    <property type="match status" value="1"/>
</dbReference>
<evidence type="ECO:0000256" key="4">
    <source>
        <dbReference type="ARBA" id="ARBA00022989"/>
    </source>
</evidence>
<dbReference type="AlphaFoldDB" id="A0A1H8TLH1"/>
<dbReference type="GO" id="GO:0005886">
    <property type="term" value="C:plasma membrane"/>
    <property type="evidence" value="ECO:0007669"/>
    <property type="project" value="UniProtKB-SubCell"/>
</dbReference>
<dbReference type="Pfam" id="PF02104">
    <property type="entry name" value="SURF1"/>
    <property type="match status" value="1"/>
</dbReference>
<name>A0A1H8TLH1_9GAMM</name>
<keyword evidence="6" id="KW-1003">Cell membrane</keyword>
<keyword evidence="8" id="KW-1185">Reference proteome</keyword>
<dbReference type="InterPro" id="IPR045214">
    <property type="entry name" value="Surf1/Surf4"/>
</dbReference>
<dbReference type="STRING" id="406100.SAMN04488052_104267"/>
<evidence type="ECO:0000313" key="8">
    <source>
        <dbReference type="Proteomes" id="UP000199657"/>
    </source>
</evidence>
<dbReference type="PANTHER" id="PTHR23427">
    <property type="entry name" value="SURFEIT LOCUS PROTEIN"/>
    <property type="match status" value="1"/>
</dbReference>
<evidence type="ECO:0000256" key="5">
    <source>
        <dbReference type="ARBA" id="ARBA00023136"/>
    </source>
</evidence>
<dbReference type="OrthoDB" id="9789940at2"/>
<evidence type="ECO:0000313" key="7">
    <source>
        <dbReference type="EMBL" id="SEO91328.1"/>
    </source>
</evidence>
<reference evidence="7 8" key="1">
    <citation type="submission" date="2016-10" db="EMBL/GenBank/DDBJ databases">
        <authorList>
            <person name="de Groot N.N."/>
        </authorList>
    </citation>
    <scope>NUCLEOTIDE SEQUENCE [LARGE SCALE GENOMIC DNA]</scope>
    <source>
        <strain evidence="7 8">CGMCC 1.6291</strain>
    </source>
</reference>
<gene>
    <name evidence="7" type="ORF">SAMN04488052_104267</name>
</gene>
<evidence type="ECO:0000256" key="3">
    <source>
        <dbReference type="ARBA" id="ARBA00022692"/>
    </source>
</evidence>
<sequence>MRLGRYQFRPRIVPTLATLLVFPALLALGFWQLDRADQRQAIVDAYETRDQRPEVDLNAESMPAGDAAPRNTRAYGRFDDERQLLLDNQFHRGQVGYHVLTPFHIEGSDAVVLVDRGWVPAGDSRAELPDVQVDGARRSVTGFLDQGPPSGLRLGGMADGETGWPLRIQYLDFEELEGRLGVDLMPRVLRLDPEAPDGFARDWGPAFREGYGPERNHGYAVQWFGLATALAVIFLVVNTKRMGSDDKE</sequence>
<protein>
    <recommendedName>
        <fullName evidence="6">SURF1-like protein</fullName>
    </recommendedName>
</protein>
<comment type="subcellular location">
    <subcellularLocation>
        <location evidence="6">Cell membrane</location>
        <topology evidence="6">Multi-pass membrane protein</topology>
    </subcellularLocation>
    <subcellularLocation>
        <location evidence="1">Membrane</location>
    </subcellularLocation>
</comment>
<dbReference type="Proteomes" id="UP000199657">
    <property type="component" value="Unassembled WGS sequence"/>
</dbReference>
<proteinExistence type="inferred from homology"/>
<accession>A0A1H8TLH1</accession>
<organism evidence="7 8">
    <name type="scientific">Aquisalimonas asiatica</name>
    <dbReference type="NCBI Taxonomy" id="406100"/>
    <lineage>
        <taxon>Bacteria</taxon>
        <taxon>Pseudomonadati</taxon>
        <taxon>Pseudomonadota</taxon>
        <taxon>Gammaproteobacteria</taxon>
        <taxon>Chromatiales</taxon>
        <taxon>Ectothiorhodospiraceae</taxon>
        <taxon>Aquisalimonas</taxon>
    </lineage>
</organism>